<organism evidence="1 2">
    <name type="scientific">Sphingopyxis bauzanensis</name>
    <dbReference type="NCBI Taxonomy" id="651663"/>
    <lineage>
        <taxon>Bacteria</taxon>
        <taxon>Pseudomonadati</taxon>
        <taxon>Pseudomonadota</taxon>
        <taxon>Alphaproteobacteria</taxon>
        <taxon>Sphingomonadales</taxon>
        <taxon>Sphingomonadaceae</taxon>
        <taxon>Sphingopyxis</taxon>
    </lineage>
</organism>
<keyword evidence="2" id="KW-1185">Reference proteome</keyword>
<evidence type="ECO:0000313" key="1">
    <source>
        <dbReference type="EMBL" id="OWQ99879.1"/>
    </source>
</evidence>
<dbReference type="Pfam" id="PF08811">
    <property type="entry name" value="DUF1800"/>
    <property type="match status" value="1"/>
</dbReference>
<dbReference type="InterPro" id="IPR014917">
    <property type="entry name" value="DUF1800"/>
</dbReference>
<reference evidence="1 2" key="1">
    <citation type="journal article" date="2010" name="Int. J. Syst. Evol. Microbiol.">
        <title>Sphingopyxis bauzanensis sp. nov., a psychrophilic bacterium isolated from soil.</title>
        <authorList>
            <person name="Zhang D.C."/>
            <person name="Liu H.C."/>
            <person name="Xin Y.H."/>
            <person name="Zhou Y.G."/>
            <person name="Schinner F."/>
            <person name="Margesin R."/>
        </authorList>
    </citation>
    <scope>NUCLEOTIDE SEQUENCE [LARGE SCALE GENOMIC DNA]</scope>
    <source>
        <strain evidence="1 2">DSM 22271</strain>
    </source>
</reference>
<name>A0A246K2Z3_9SPHN</name>
<evidence type="ECO:0000313" key="2">
    <source>
        <dbReference type="Proteomes" id="UP000197361"/>
    </source>
</evidence>
<gene>
    <name evidence="1" type="ORF">CDQ92_05850</name>
</gene>
<sequence>MAVQYLAANRFGLGRRFDDPAIGNPKTWLSRHLADYDPAPAATAGLAGRATIATAYVEYREDRQAMRRTAAETPMSEEEKGMDPELRRLSRSAIHRHYVEATAARLTAAIATPTPFPERLVHFWANHFAVSADKQTVIGFVGNYENEAIRPHIMGKFSDLLIAAVKHPAMLLYLDQAQSFGPESPFATRVRNRGSRRSPGLNENLAREILELHTLGVRTGYTQADVTAFAKALTGLTVAGLGRGAGQRLMPADAEPGATVFIAPLHEPGAQTLLGRRYDAAGAAQAEAILRDLAVHPATARHIATKLARHFTADDPPGALVDRLAADFLKTGGDLASLYRALIASPEPWVAAPTMFKSPWDWTVSMLRALKISALGEKQNVAAMFTQLGQPIWRPGSPAGYDDKVATWAGSAGLMQRVELASRIAGRIGDRVDARQLAPLVLADALSPETGQAIARADSPGQGIAMLFASPTFLRR</sequence>
<dbReference type="AlphaFoldDB" id="A0A246K2Z3"/>
<accession>A0A246K2Z3</accession>
<protein>
    <recommendedName>
        <fullName evidence="3">DUF1800 domain-containing protein</fullName>
    </recommendedName>
</protein>
<dbReference type="OrthoDB" id="9772295at2"/>
<evidence type="ECO:0008006" key="3">
    <source>
        <dbReference type="Google" id="ProtNLM"/>
    </source>
</evidence>
<dbReference type="EMBL" id="NISK01000001">
    <property type="protein sequence ID" value="OWQ99879.1"/>
    <property type="molecule type" value="Genomic_DNA"/>
</dbReference>
<proteinExistence type="predicted"/>
<dbReference type="Proteomes" id="UP000197361">
    <property type="component" value="Unassembled WGS sequence"/>
</dbReference>
<comment type="caution">
    <text evidence="1">The sequence shown here is derived from an EMBL/GenBank/DDBJ whole genome shotgun (WGS) entry which is preliminary data.</text>
</comment>